<comment type="catalytic activity">
    <reaction evidence="16">
        <text>L-lysyl-L-lysine(out) = L-lysyl-L-lysine(in)</text>
        <dbReference type="Rhea" id="RHEA:79403"/>
        <dbReference type="ChEBI" id="CHEBI:229956"/>
    </reaction>
</comment>
<keyword evidence="4 26" id="KW-0812">Transmembrane</keyword>
<feature type="transmembrane region" description="Helical" evidence="26">
    <location>
        <begin position="55"/>
        <end position="75"/>
    </location>
</feature>
<keyword evidence="29" id="KW-1185">Reference proteome</keyword>
<comment type="catalytic activity">
    <reaction evidence="18">
        <text>L-histidyl-L-alpha-amino acid(out) = L-histidyl-L-alpha-amino acid(in)</text>
        <dbReference type="Rhea" id="RHEA:79379"/>
        <dbReference type="ChEBI" id="CHEBI:229964"/>
    </reaction>
</comment>
<evidence type="ECO:0000256" key="21">
    <source>
        <dbReference type="ARBA" id="ARBA00044985"/>
    </source>
</evidence>
<dbReference type="OMA" id="TWTLWGG"/>
<dbReference type="InterPro" id="IPR052187">
    <property type="entry name" value="MFSD1"/>
</dbReference>
<keyword evidence="5 26" id="KW-1133">Transmembrane helix</keyword>
<dbReference type="SUPFAM" id="SSF103473">
    <property type="entry name" value="MFS general substrate transporter"/>
    <property type="match status" value="1"/>
</dbReference>
<keyword evidence="7" id="KW-0458">Lysosome</keyword>
<proteinExistence type="inferred from homology"/>
<dbReference type="STRING" id="44689.Q54HV5"/>
<dbReference type="dictyBase" id="DDB_G0289201">
    <property type="gene designation" value="mfsd1"/>
</dbReference>
<evidence type="ECO:0000256" key="19">
    <source>
        <dbReference type="ARBA" id="ARBA00044919"/>
    </source>
</evidence>
<dbReference type="PhylomeDB" id="Q54HV5"/>
<evidence type="ECO:0000256" key="25">
    <source>
        <dbReference type="SAM" id="MobiDB-lite"/>
    </source>
</evidence>
<evidence type="ECO:0000256" key="26">
    <source>
        <dbReference type="SAM" id="Phobius"/>
    </source>
</evidence>
<feature type="transmembrane region" description="Helical" evidence="26">
    <location>
        <begin position="145"/>
        <end position="164"/>
    </location>
</feature>
<evidence type="ECO:0000256" key="8">
    <source>
        <dbReference type="ARBA" id="ARBA00044876"/>
    </source>
</evidence>
<comment type="similarity">
    <text evidence="2">Belongs to the major facilitator superfamily.</text>
</comment>
<evidence type="ECO:0000256" key="1">
    <source>
        <dbReference type="ARBA" id="ARBA00004155"/>
    </source>
</evidence>
<evidence type="ECO:0000256" key="18">
    <source>
        <dbReference type="ARBA" id="ARBA00044912"/>
    </source>
</evidence>
<evidence type="ECO:0000256" key="24">
    <source>
        <dbReference type="ARBA" id="ARBA00046376"/>
    </source>
</evidence>
<dbReference type="HOGENOM" id="CLU_024694_3_1_1"/>
<evidence type="ECO:0000256" key="7">
    <source>
        <dbReference type="ARBA" id="ARBA00023228"/>
    </source>
</evidence>
<name>Q54HV5_DICDI</name>
<comment type="catalytic activity">
    <reaction evidence="12">
        <text>L-lysyl-L-alpha-amino acid(out) = L-lysyl-L-alpha-amino acid(in)</text>
        <dbReference type="Rhea" id="RHEA:79387"/>
        <dbReference type="ChEBI" id="CHEBI:229965"/>
    </reaction>
</comment>
<comment type="catalytic activity">
    <reaction evidence="15">
        <text>L-arginyl-L-alpha-amino acid(out) = L-arginyl-L-alpha-amino acid(in)</text>
        <dbReference type="Rhea" id="RHEA:79371"/>
        <dbReference type="ChEBI" id="CHEBI:84315"/>
    </reaction>
</comment>
<evidence type="ECO:0000256" key="20">
    <source>
        <dbReference type="ARBA" id="ARBA00044924"/>
    </source>
</evidence>
<accession>Q54HV5</accession>
<dbReference type="Proteomes" id="UP000002195">
    <property type="component" value="Unassembled WGS sequence"/>
</dbReference>
<evidence type="ECO:0000256" key="6">
    <source>
        <dbReference type="ARBA" id="ARBA00023136"/>
    </source>
</evidence>
<dbReference type="InterPro" id="IPR036259">
    <property type="entry name" value="MFS_trans_sf"/>
</dbReference>
<comment type="subcellular location">
    <subcellularLocation>
        <location evidence="1">Lysosome membrane</location>
        <topology evidence="1">Multi-pass membrane protein</topology>
    </subcellularLocation>
</comment>
<comment type="catalytic activity">
    <reaction evidence="17">
        <text>L-arginyl-glycine(out) = L-arginyl-glycine(in)</text>
        <dbReference type="Rhea" id="RHEA:79391"/>
        <dbReference type="ChEBI" id="CHEBI:229955"/>
    </reaction>
</comment>
<dbReference type="SMR" id="Q54HV5"/>
<comment type="subunit">
    <text evidence="24">Homodimer. Interacts with lysosomal protein GLMP (via lumenal domain); the interaction starts while both proteins are still in the endoplasmic reticulum and is required for stabilization of MFSD1 in lysosomes but has no direct effect on its targeting to lysosomes or transporter activity.</text>
</comment>
<comment type="catalytic activity">
    <reaction evidence="9">
        <text>L-histidyl-glycine(out) = L-histidyl-glycine(in)</text>
        <dbReference type="Rhea" id="RHEA:79395"/>
        <dbReference type="ChEBI" id="CHEBI:229957"/>
    </reaction>
</comment>
<dbReference type="VEuPathDB" id="AmoebaDB:DDB_G0289201"/>
<dbReference type="InterPro" id="IPR020846">
    <property type="entry name" value="MFS_dom"/>
</dbReference>
<comment type="caution">
    <text evidence="28">The sequence shown here is derived from an EMBL/GenBank/DDBJ whole genome shotgun (WGS) entry which is preliminary data.</text>
</comment>
<feature type="transmembrane region" description="Helical" evidence="26">
    <location>
        <begin position="176"/>
        <end position="200"/>
    </location>
</feature>
<organism evidence="28 29">
    <name type="scientific">Dictyostelium discoideum</name>
    <name type="common">Social amoeba</name>
    <dbReference type="NCBI Taxonomy" id="44689"/>
    <lineage>
        <taxon>Eukaryota</taxon>
        <taxon>Amoebozoa</taxon>
        <taxon>Evosea</taxon>
        <taxon>Eumycetozoa</taxon>
        <taxon>Dictyostelia</taxon>
        <taxon>Dictyosteliales</taxon>
        <taxon>Dictyosteliaceae</taxon>
        <taxon>Dictyostelium</taxon>
    </lineage>
</organism>
<evidence type="ECO:0000256" key="12">
    <source>
        <dbReference type="ARBA" id="ARBA00044891"/>
    </source>
</evidence>
<evidence type="ECO:0000313" key="28">
    <source>
        <dbReference type="EMBL" id="EAL62834.1"/>
    </source>
</evidence>
<gene>
    <name evidence="28" type="primary">mfsd1</name>
    <name evidence="28" type="ORF">DDB_G0289201</name>
</gene>
<comment type="catalytic activity">
    <reaction evidence="13">
        <text>L-alpha-aminoacyl-L-lysine(out) = L-alpha-aminoacyl-L-lysine(in)</text>
        <dbReference type="Rhea" id="RHEA:79383"/>
        <dbReference type="ChEBI" id="CHEBI:229966"/>
    </reaction>
</comment>
<feature type="transmembrane region" description="Helical" evidence="26">
    <location>
        <begin position="84"/>
        <end position="101"/>
    </location>
</feature>
<dbReference type="AlphaFoldDB" id="Q54HV5"/>
<evidence type="ECO:0000256" key="10">
    <source>
        <dbReference type="ARBA" id="ARBA00044881"/>
    </source>
</evidence>
<dbReference type="Pfam" id="PF07690">
    <property type="entry name" value="MFS_1"/>
    <property type="match status" value="1"/>
</dbReference>
<dbReference type="GeneID" id="8627007"/>
<evidence type="ECO:0000259" key="27">
    <source>
        <dbReference type="PROSITE" id="PS50850"/>
    </source>
</evidence>
<dbReference type="EMBL" id="AAFI02000131">
    <property type="protein sequence ID" value="EAL62834.1"/>
    <property type="molecule type" value="Genomic_DNA"/>
</dbReference>
<dbReference type="Gene3D" id="1.20.1250.20">
    <property type="entry name" value="MFS general substrate transporter like domains"/>
    <property type="match status" value="1"/>
</dbReference>
<feature type="transmembrane region" description="Helical" evidence="26">
    <location>
        <begin position="274"/>
        <end position="294"/>
    </location>
</feature>
<feature type="transmembrane region" description="Helical" evidence="26">
    <location>
        <begin position="455"/>
        <end position="474"/>
    </location>
</feature>
<evidence type="ECO:0000256" key="5">
    <source>
        <dbReference type="ARBA" id="ARBA00022989"/>
    </source>
</evidence>
<reference evidence="28 29" key="1">
    <citation type="journal article" date="2005" name="Nature">
        <title>The genome of the social amoeba Dictyostelium discoideum.</title>
        <authorList>
            <consortium name="The Dictyostelium discoideum Sequencing Consortium"/>
            <person name="Eichinger L."/>
            <person name="Pachebat J.A."/>
            <person name="Glockner G."/>
            <person name="Rajandream M.A."/>
            <person name="Sucgang R."/>
            <person name="Berriman M."/>
            <person name="Song J."/>
            <person name="Olsen R."/>
            <person name="Szafranski K."/>
            <person name="Xu Q."/>
            <person name="Tunggal B."/>
            <person name="Kummerfeld S."/>
            <person name="Madera M."/>
            <person name="Konfortov B.A."/>
            <person name="Rivero F."/>
            <person name="Bankier A.T."/>
            <person name="Lehmann R."/>
            <person name="Hamlin N."/>
            <person name="Davies R."/>
            <person name="Gaudet P."/>
            <person name="Fey P."/>
            <person name="Pilcher K."/>
            <person name="Chen G."/>
            <person name="Saunders D."/>
            <person name="Sodergren E."/>
            <person name="Davis P."/>
            <person name="Kerhornou A."/>
            <person name="Nie X."/>
            <person name="Hall N."/>
            <person name="Anjard C."/>
            <person name="Hemphill L."/>
            <person name="Bason N."/>
            <person name="Farbrother P."/>
            <person name="Desany B."/>
            <person name="Just E."/>
            <person name="Morio T."/>
            <person name="Rost R."/>
            <person name="Churcher C."/>
            <person name="Cooper J."/>
            <person name="Haydock S."/>
            <person name="van Driessche N."/>
            <person name="Cronin A."/>
            <person name="Goodhead I."/>
            <person name="Muzny D."/>
            <person name="Mourier T."/>
            <person name="Pain A."/>
            <person name="Lu M."/>
            <person name="Harper D."/>
            <person name="Lindsay R."/>
            <person name="Hauser H."/>
            <person name="James K."/>
            <person name="Quiles M."/>
            <person name="Madan Babu M."/>
            <person name="Saito T."/>
            <person name="Buchrieser C."/>
            <person name="Wardroper A."/>
            <person name="Felder M."/>
            <person name="Thangavelu M."/>
            <person name="Johnson D."/>
            <person name="Knights A."/>
            <person name="Loulseged H."/>
            <person name="Mungall K."/>
            <person name="Oliver K."/>
            <person name="Price C."/>
            <person name="Quail M.A."/>
            <person name="Urushihara H."/>
            <person name="Hernandez J."/>
            <person name="Rabbinowitsch E."/>
            <person name="Steffen D."/>
            <person name="Sanders M."/>
            <person name="Ma J."/>
            <person name="Kohara Y."/>
            <person name="Sharp S."/>
            <person name="Simmonds M."/>
            <person name="Spiegler S."/>
            <person name="Tivey A."/>
            <person name="Sugano S."/>
            <person name="White B."/>
            <person name="Walker D."/>
            <person name="Woodward J."/>
            <person name="Winckler T."/>
            <person name="Tanaka Y."/>
            <person name="Shaulsky G."/>
            <person name="Schleicher M."/>
            <person name="Weinstock G."/>
            <person name="Rosenthal A."/>
            <person name="Cox E.C."/>
            <person name="Chisholm R.L."/>
            <person name="Gibbs R."/>
            <person name="Loomis W.F."/>
            <person name="Platzer M."/>
            <person name="Kay R.R."/>
            <person name="Williams J."/>
            <person name="Dear P.H."/>
            <person name="Noegel A.A."/>
            <person name="Barrell B."/>
            <person name="Kuspa A."/>
        </authorList>
    </citation>
    <scope>NUCLEOTIDE SEQUENCE [LARGE SCALE GENOMIC DNA]</scope>
    <source>
        <strain evidence="28 29">AX4</strain>
    </source>
</reference>
<dbReference type="KEGG" id="ddi:DDB_G0289201"/>
<evidence type="ECO:0000256" key="15">
    <source>
        <dbReference type="ARBA" id="ARBA00044899"/>
    </source>
</evidence>
<dbReference type="InterPro" id="IPR011701">
    <property type="entry name" value="MFS"/>
</dbReference>
<dbReference type="RefSeq" id="XP_636334.1">
    <property type="nucleotide sequence ID" value="XM_631242.1"/>
</dbReference>
<dbReference type="eggNOG" id="KOG4686">
    <property type="taxonomic scope" value="Eukaryota"/>
</dbReference>
<feature type="transmembrane region" description="Helical" evidence="26">
    <location>
        <begin position="301"/>
        <end position="320"/>
    </location>
</feature>
<dbReference type="GO" id="GO:0022857">
    <property type="term" value="F:transmembrane transporter activity"/>
    <property type="evidence" value="ECO:0007669"/>
    <property type="project" value="InterPro"/>
</dbReference>
<dbReference type="InParanoid" id="Q54HV5"/>
<evidence type="ECO:0000256" key="9">
    <source>
        <dbReference type="ARBA" id="ARBA00044878"/>
    </source>
</evidence>
<comment type="catalytic activity">
    <reaction evidence="11">
        <text>L-alpha-aminoacyl-L-histidine(out) = L-alpha-aminoacyl-L-histidine(in)</text>
        <dbReference type="Rhea" id="RHEA:79375"/>
        <dbReference type="ChEBI" id="CHEBI:229967"/>
    </reaction>
</comment>
<sequence length="506" mass="54889">MSENKTSFFGHAFRYFGLLFICLITLGSYYIYDIPAALQTGIETLYKVDNVKWNLLYSVYSFPNMIIVFFGGYFIDNVFGLKKGAIIFCCLVMAGQIIFSVSSNLKLFWLALVGRTIFGLGGESLSVAQSTFCATWFKGRGDINFAFAITLAFSRIGSAINFQISPKIENNEVSRVPAAIWVGAIVCGISFASCIILVVLDVIRGKKDKDDPNTTTASSFMDILRSFKDVFHFPGTLWLINLSVVLFYVPLFVFVSICADFFQSKYGISADLATSIASVPYYAAVSSPIIGFIVDRTGHNIAFTTFASALLVVAHGLFAFSDINVWAGAIFLGGSYAFMAASIWVTIPCLVPSKSLGSAYGLAFACQNAAVASFGLIINAIIAHFNTNPVSSDSSGSCEPATSSDHHSSPSPSPSNHTLLSSTSHHIDTNSTAGSSSCIPIPKYASPNAYHVAELVFFGLACLCFVVQIIIILVDIKNRWVNIPSAKMKQRVKDLNPEDEKDPLIN</sequence>
<dbReference type="PANTHER" id="PTHR23512:SF3">
    <property type="entry name" value="MAJOR FACILITATOR SUPERFAMILY DOMAIN-CONTAINING PROTEIN 1"/>
    <property type="match status" value="1"/>
</dbReference>
<comment type="catalytic activity">
    <reaction evidence="10">
        <text>L-alpha-aminoacyl-L-arginine(out) = L-alpha-aminoacyl-L-arginine(in)</text>
        <dbReference type="Rhea" id="RHEA:79367"/>
        <dbReference type="ChEBI" id="CHEBI:229968"/>
    </reaction>
</comment>
<evidence type="ECO:0000256" key="16">
    <source>
        <dbReference type="ARBA" id="ARBA00044900"/>
    </source>
</evidence>
<dbReference type="FunCoup" id="Q54HV5">
    <property type="interactions" value="41"/>
</dbReference>
<evidence type="ECO:0000256" key="22">
    <source>
        <dbReference type="ARBA" id="ARBA00045018"/>
    </source>
</evidence>
<feature type="domain" description="Major facilitator superfamily (MFS) profile" evidence="27">
    <location>
        <begin position="17"/>
        <end position="479"/>
    </location>
</feature>
<comment type="catalytic activity">
    <reaction evidence="8">
        <text>L-lysyl-L-alanine(out) = L-lysyl-L-alanine(in)</text>
        <dbReference type="Rhea" id="RHEA:79399"/>
        <dbReference type="ChEBI" id="CHEBI:229954"/>
    </reaction>
</comment>
<feature type="transmembrane region" description="Helical" evidence="26">
    <location>
        <begin position="326"/>
        <end position="347"/>
    </location>
</feature>
<evidence type="ECO:0000256" key="11">
    <source>
        <dbReference type="ARBA" id="ARBA00044884"/>
    </source>
</evidence>
<dbReference type="PANTHER" id="PTHR23512">
    <property type="entry name" value="MAJOR FACILITATOR SUPERFAMILY DOMAIN-CONTAINING PROTEIN 1"/>
    <property type="match status" value="1"/>
</dbReference>
<evidence type="ECO:0000256" key="17">
    <source>
        <dbReference type="ARBA" id="ARBA00044903"/>
    </source>
</evidence>
<comment type="catalytic activity">
    <reaction evidence="14">
        <text>L-aspartyl-L-lysine(out) = L-aspartyl-L-lysine(in)</text>
        <dbReference type="Rhea" id="RHEA:79411"/>
        <dbReference type="ChEBI" id="CHEBI:229953"/>
    </reaction>
</comment>
<comment type="catalytic activity">
    <reaction evidence="20">
        <text>L-lysyl-glycine(out) = L-lysyl-glycine(in)</text>
        <dbReference type="Rhea" id="RHEA:79407"/>
        <dbReference type="ChEBI" id="CHEBI:191202"/>
    </reaction>
</comment>
<feature type="region of interest" description="Disordered" evidence="25">
    <location>
        <begin position="394"/>
        <end position="421"/>
    </location>
</feature>
<feature type="transmembrane region" description="Helical" evidence="26">
    <location>
        <begin position="237"/>
        <end position="262"/>
    </location>
</feature>
<dbReference type="PaxDb" id="44689-DDB0238061"/>
<evidence type="ECO:0000313" key="29">
    <source>
        <dbReference type="Proteomes" id="UP000002195"/>
    </source>
</evidence>
<feature type="transmembrane region" description="Helical" evidence="26">
    <location>
        <begin position="12"/>
        <end position="32"/>
    </location>
</feature>
<keyword evidence="3" id="KW-0813">Transport</keyword>
<comment type="function">
    <text evidence="23">Lysosomal dipeptide uniporter that selectively exports lysine, arginine or histidine-containing dipeptides with a net positive charge from the lysosome lumen into the cytosol. Could play a role in a specific type of protein O-glycosylation indirectly regulating macrophages migration and tissue invasion. Also essential for liver homeostasis.</text>
</comment>
<evidence type="ECO:0000256" key="4">
    <source>
        <dbReference type="ARBA" id="ARBA00022692"/>
    </source>
</evidence>
<evidence type="ECO:0000256" key="2">
    <source>
        <dbReference type="ARBA" id="ARBA00008335"/>
    </source>
</evidence>
<evidence type="ECO:0000256" key="3">
    <source>
        <dbReference type="ARBA" id="ARBA00022448"/>
    </source>
</evidence>
<keyword evidence="6 26" id="KW-0472">Membrane</keyword>
<evidence type="ECO:0000256" key="14">
    <source>
        <dbReference type="ARBA" id="ARBA00044898"/>
    </source>
</evidence>
<evidence type="ECO:0000256" key="23">
    <source>
        <dbReference type="ARBA" id="ARBA00045709"/>
    </source>
</evidence>
<comment type="catalytic activity">
    <reaction evidence="19">
        <text>L-alanyl-L-lysine(out) = L-alanyl-L-lysine(in)</text>
        <dbReference type="Rhea" id="RHEA:79415"/>
        <dbReference type="ChEBI" id="CHEBI:192470"/>
    </reaction>
</comment>
<dbReference type="GO" id="GO:0005765">
    <property type="term" value="C:lysosomal membrane"/>
    <property type="evidence" value="ECO:0007669"/>
    <property type="project" value="UniProtKB-SubCell"/>
</dbReference>
<dbReference type="PROSITE" id="PS50850">
    <property type="entry name" value="MFS"/>
    <property type="match status" value="1"/>
</dbReference>
<feature type="transmembrane region" description="Helical" evidence="26">
    <location>
        <begin position="359"/>
        <end position="385"/>
    </location>
</feature>
<protein>
    <recommendedName>
        <fullName evidence="21">Lysosomal dipeptide transporter MFSD1</fullName>
    </recommendedName>
    <alternativeName>
        <fullName evidence="22">Major facilitator superfamily domain-containing protein 1</fullName>
    </alternativeName>
</protein>
<evidence type="ECO:0000256" key="13">
    <source>
        <dbReference type="ARBA" id="ARBA00044893"/>
    </source>
</evidence>